<dbReference type="PROSITE" id="PS50022">
    <property type="entry name" value="FA58C_3"/>
    <property type="match status" value="1"/>
</dbReference>
<dbReference type="InterPro" id="IPR000421">
    <property type="entry name" value="FA58C"/>
</dbReference>
<keyword evidence="6" id="KW-1015">Disulfide bond</keyword>
<feature type="compositionally biased region" description="Basic and acidic residues" evidence="7">
    <location>
        <begin position="23"/>
        <end position="32"/>
    </location>
</feature>
<sequence length="318" mass="34672">MFLTLKQTREEEREKKISRRLQSHRDRPDKKLACQSPLGMESGAIPDSSITASSYYDSGPFVNPPQAGRLNGLGWAPSGPSIEEWLQVDLGEMKAVTGIITQGLRDAPVGATLYKLQFSADGTEWTTYADGDGSDKIFANYVDPPNAPTTNVLDDPFEARYVRFLPQDFVALPGIRVEISGCEIESEPHVQQATITGPQHRRHTSNRQVPQRFQPTLPRRDNLGPTRGLSQSTLPRPNNPAPIRGGTTSHHARVGANAVPVGPRIPSRHHSTVHQTTGNQAGGSTGLQIMKPSTLQLGTLKPSSWKQMGKTFAKSGTL</sequence>
<dbReference type="PANTHER" id="PTHR46806">
    <property type="entry name" value="F5/8 TYPE C DOMAIN-CONTAINING PROTEIN"/>
    <property type="match status" value="1"/>
</dbReference>
<evidence type="ECO:0000256" key="7">
    <source>
        <dbReference type="SAM" id="MobiDB-lite"/>
    </source>
</evidence>
<dbReference type="SMART" id="SM00231">
    <property type="entry name" value="FA58C"/>
    <property type="match status" value="1"/>
</dbReference>
<evidence type="ECO:0000256" key="5">
    <source>
        <dbReference type="ARBA" id="ARBA00023136"/>
    </source>
</evidence>
<dbReference type="GO" id="GO:0007155">
    <property type="term" value="P:cell adhesion"/>
    <property type="evidence" value="ECO:0007669"/>
    <property type="project" value="UniProtKB-KW"/>
</dbReference>
<dbReference type="SUPFAM" id="SSF49785">
    <property type="entry name" value="Galactose-binding domain-like"/>
    <property type="match status" value="1"/>
</dbReference>
<dbReference type="GO" id="GO:0012505">
    <property type="term" value="C:endomembrane system"/>
    <property type="evidence" value="ECO:0007669"/>
    <property type="project" value="UniProtKB-SubCell"/>
</dbReference>
<evidence type="ECO:0000259" key="8">
    <source>
        <dbReference type="PROSITE" id="PS50022"/>
    </source>
</evidence>
<keyword evidence="3" id="KW-0964">Secreted</keyword>
<organism>
    <name type="scientific">Branchiostoma floridae</name>
    <name type="common">Florida lancelet</name>
    <name type="synonym">Amphioxus</name>
    <dbReference type="NCBI Taxonomy" id="7739"/>
    <lineage>
        <taxon>Eukaryota</taxon>
        <taxon>Metazoa</taxon>
        <taxon>Chordata</taxon>
        <taxon>Cephalochordata</taxon>
        <taxon>Leptocardii</taxon>
        <taxon>Amphioxiformes</taxon>
        <taxon>Branchiostomatidae</taxon>
        <taxon>Branchiostoma</taxon>
    </lineage>
</organism>
<keyword evidence="5" id="KW-0472">Membrane</keyword>
<feature type="domain" description="F5/8 type C" evidence="8">
    <location>
        <begin position="34"/>
        <end position="182"/>
    </location>
</feature>
<evidence type="ECO:0000256" key="1">
    <source>
        <dbReference type="ARBA" id="ARBA00004184"/>
    </source>
</evidence>
<protein>
    <recommendedName>
        <fullName evidence="8">F5/8 type C domain-containing protein</fullName>
    </recommendedName>
</protein>
<reference evidence="9" key="1">
    <citation type="journal article" date="2008" name="Nature">
        <title>The amphioxus genome and the evolution of the chordate karyotype.</title>
        <authorList>
            <consortium name="US DOE Joint Genome Institute (JGI-PGF)"/>
            <person name="Putnam N.H."/>
            <person name="Butts T."/>
            <person name="Ferrier D.E.K."/>
            <person name="Furlong R.F."/>
            <person name="Hellsten U."/>
            <person name="Kawashima T."/>
            <person name="Robinson-Rechavi M."/>
            <person name="Shoguchi E."/>
            <person name="Terry A."/>
            <person name="Yu J.-K."/>
            <person name="Benito-Gutierrez E.L."/>
            <person name="Dubchak I."/>
            <person name="Garcia-Fernandez J."/>
            <person name="Gibson-Brown J.J."/>
            <person name="Grigoriev I.V."/>
            <person name="Horton A.C."/>
            <person name="de Jong P.J."/>
            <person name="Jurka J."/>
            <person name="Kapitonov V.V."/>
            <person name="Kohara Y."/>
            <person name="Kuroki Y."/>
            <person name="Lindquist E."/>
            <person name="Lucas S."/>
            <person name="Osoegawa K."/>
            <person name="Pennacchio L.A."/>
            <person name="Salamov A.A."/>
            <person name="Satou Y."/>
            <person name="Sauka-Spengler T."/>
            <person name="Schmutz J."/>
            <person name="Shin-I T."/>
            <person name="Toyoda A."/>
            <person name="Bronner-Fraser M."/>
            <person name="Fujiyama A."/>
            <person name="Holland L.Z."/>
            <person name="Holland P.W.H."/>
            <person name="Satoh N."/>
            <person name="Rokhsar D.S."/>
        </authorList>
    </citation>
    <scope>NUCLEOTIDE SEQUENCE [LARGE SCALE GENOMIC DNA]</scope>
    <source>
        <strain evidence="9">S238N-H82</strain>
        <tissue evidence="9">Testes</tissue>
    </source>
</reference>
<dbReference type="InParanoid" id="C3YUA3"/>
<gene>
    <name evidence="9" type="ORF">BRAFLDRAFT_66601</name>
</gene>
<name>C3YUA3_BRAFL</name>
<evidence type="ECO:0000256" key="3">
    <source>
        <dbReference type="ARBA" id="ARBA00022525"/>
    </source>
</evidence>
<dbReference type="EMBL" id="GG666552">
    <property type="protein sequence ID" value="EEN56380.1"/>
    <property type="molecule type" value="Genomic_DNA"/>
</dbReference>
<dbReference type="CDD" id="cd00057">
    <property type="entry name" value="FA58C"/>
    <property type="match status" value="1"/>
</dbReference>
<dbReference type="PROSITE" id="PS01285">
    <property type="entry name" value="FA58C_1"/>
    <property type="match status" value="1"/>
</dbReference>
<feature type="region of interest" description="Disordered" evidence="7">
    <location>
        <begin position="189"/>
        <end position="286"/>
    </location>
</feature>
<dbReference type="AlphaFoldDB" id="C3YUA3"/>
<proteinExistence type="predicted"/>
<comment type="subcellular location">
    <subcellularLocation>
        <location evidence="1">Endomembrane system</location>
        <topology evidence="1">Peripheral membrane protein</topology>
    </subcellularLocation>
    <subcellularLocation>
        <location evidence="2">Secreted</location>
    </subcellularLocation>
</comment>
<evidence type="ECO:0000256" key="6">
    <source>
        <dbReference type="ARBA" id="ARBA00023157"/>
    </source>
</evidence>
<evidence type="ECO:0000256" key="2">
    <source>
        <dbReference type="ARBA" id="ARBA00004613"/>
    </source>
</evidence>
<evidence type="ECO:0000313" key="9">
    <source>
        <dbReference type="EMBL" id="EEN56380.1"/>
    </source>
</evidence>
<dbReference type="Gene3D" id="2.60.120.260">
    <property type="entry name" value="Galactose-binding domain-like"/>
    <property type="match status" value="1"/>
</dbReference>
<dbReference type="InterPro" id="IPR050633">
    <property type="entry name" value="Neuropilin_MCO_CoagFactor"/>
</dbReference>
<dbReference type="InterPro" id="IPR008979">
    <property type="entry name" value="Galactose-bd-like_sf"/>
</dbReference>
<dbReference type="PANTHER" id="PTHR46806:SF5">
    <property type="entry name" value="F5_8 TYPE C DOMAIN-CONTAINING PROTEIN"/>
    <property type="match status" value="1"/>
</dbReference>
<evidence type="ECO:0000256" key="4">
    <source>
        <dbReference type="ARBA" id="ARBA00022889"/>
    </source>
</evidence>
<dbReference type="Pfam" id="PF00754">
    <property type="entry name" value="F5_F8_type_C"/>
    <property type="match status" value="1"/>
</dbReference>
<keyword evidence="4" id="KW-0130">Cell adhesion</keyword>
<dbReference type="GO" id="GO:0005576">
    <property type="term" value="C:extracellular region"/>
    <property type="evidence" value="ECO:0007669"/>
    <property type="project" value="UniProtKB-SubCell"/>
</dbReference>
<accession>C3YUA3</accession>
<feature type="region of interest" description="Disordered" evidence="7">
    <location>
        <begin position="1"/>
        <end position="44"/>
    </location>
</feature>